<keyword evidence="1" id="KW-0812">Transmembrane</keyword>
<evidence type="ECO:0000313" key="2">
    <source>
        <dbReference type="EMBL" id="KAJ1154826.1"/>
    </source>
</evidence>
<keyword evidence="1" id="KW-1133">Transmembrane helix</keyword>
<gene>
    <name evidence="2" type="ORF">NDU88_007569</name>
</gene>
<name>A0AAV7RT98_PLEWA</name>
<evidence type="ECO:0000313" key="3">
    <source>
        <dbReference type="Proteomes" id="UP001066276"/>
    </source>
</evidence>
<sequence>MVRKAGSSVGAVALRVGLPAAASLQETGGGDPTGGVCRSCAGPVAAAALGWASAVVLALGCLIGLGAPTRLCCSPTSCDLGRPWDLL</sequence>
<keyword evidence="1" id="KW-0472">Membrane</keyword>
<protein>
    <submittedName>
        <fullName evidence="2">Uncharacterized protein</fullName>
    </submittedName>
</protein>
<reference evidence="2" key="1">
    <citation type="journal article" date="2022" name="bioRxiv">
        <title>Sequencing and chromosome-scale assembly of the giantPleurodeles waltlgenome.</title>
        <authorList>
            <person name="Brown T."/>
            <person name="Elewa A."/>
            <person name="Iarovenko S."/>
            <person name="Subramanian E."/>
            <person name="Araus A.J."/>
            <person name="Petzold A."/>
            <person name="Susuki M."/>
            <person name="Suzuki K.-i.T."/>
            <person name="Hayashi T."/>
            <person name="Toyoda A."/>
            <person name="Oliveira C."/>
            <person name="Osipova E."/>
            <person name="Leigh N.D."/>
            <person name="Simon A."/>
            <person name="Yun M.H."/>
        </authorList>
    </citation>
    <scope>NUCLEOTIDE SEQUENCE</scope>
    <source>
        <strain evidence="2">20211129_DDA</strain>
        <tissue evidence="2">Liver</tissue>
    </source>
</reference>
<evidence type="ECO:0000256" key="1">
    <source>
        <dbReference type="SAM" id="Phobius"/>
    </source>
</evidence>
<proteinExistence type="predicted"/>
<dbReference type="EMBL" id="JANPWB010000009">
    <property type="protein sequence ID" value="KAJ1154826.1"/>
    <property type="molecule type" value="Genomic_DNA"/>
</dbReference>
<dbReference type="AlphaFoldDB" id="A0AAV7RT98"/>
<accession>A0AAV7RT98</accession>
<comment type="caution">
    <text evidence="2">The sequence shown here is derived from an EMBL/GenBank/DDBJ whole genome shotgun (WGS) entry which is preliminary data.</text>
</comment>
<feature type="transmembrane region" description="Helical" evidence="1">
    <location>
        <begin position="48"/>
        <end position="67"/>
    </location>
</feature>
<keyword evidence="3" id="KW-1185">Reference proteome</keyword>
<dbReference type="Proteomes" id="UP001066276">
    <property type="component" value="Chromosome 5"/>
</dbReference>
<organism evidence="2 3">
    <name type="scientific">Pleurodeles waltl</name>
    <name type="common">Iberian ribbed newt</name>
    <dbReference type="NCBI Taxonomy" id="8319"/>
    <lineage>
        <taxon>Eukaryota</taxon>
        <taxon>Metazoa</taxon>
        <taxon>Chordata</taxon>
        <taxon>Craniata</taxon>
        <taxon>Vertebrata</taxon>
        <taxon>Euteleostomi</taxon>
        <taxon>Amphibia</taxon>
        <taxon>Batrachia</taxon>
        <taxon>Caudata</taxon>
        <taxon>Salamandroidea</taxon>
        <taxon>Salamandridae</taxon>
        <taxon>Pleurodelinae</taxon>
        <taxon>Pleurodeles</taxon>
    </lineage>
</organism>